<evidence type="ECO:0000259" key="11">
    <source>
        <dbReference type="PROSITE" id="PS51303"/>
    </source>
</evidence>
<reference evidence="12" key="1">
    <citation type="submission" date="2021-03" db="EMBL/GenBank/DDBJ databases">
        <title>Chromosome level genome of the anhydrobiotic midge Polypedilum vanderplanki.</title>
        <authorList>
            <person name="Yoshida Y."/>
            <person name="Kikawada T."/>
            <person name="Gusev O."/>
        </authorList>
    </citation>
    <scope>NUCLEOTIDE SEQUENCE</scope>
    <source>
        <strain evidence="12">NIAS01</strain>
        <tissue evidence="12">Whole body or cell culture</tissue>
    </source>
</reference>
<dbReference type="InterPro" id="IPR033726">
    <property type="entry name" value="LIM2_prickle"/>
</dbReference>
<dbReference type="FunFam" id="2.10.110.10:FF:000005">
    <property type="entry name" value="Testin isoform 1"/>
    <property type="match status" value="1"/>
</dbReference>
<dbReference type="FunFam" id="2.10.110.10:FF:000035">
    <property type="entry name" value="prickle-like protein 2 isoform X1"/>
    <property type="match status" value="1"/>
</dbReference>
<keyword evidence="5 9" id="KW-0440">LIM domain</keyword>
<dbReference type="Gene3D" id="2.10.110.10">
    <property type="entry name" value="Cysteine Rich Protein"/>
    <property type="match status" value="2"/>
</dbReference>
<dbReference type="InterPro" id="IPR033723">
    <property type="entry name" value="PET_prickle"/>
</dbReference>
<dbReference type="CDD" id="cd09827">
    <property type="entry name" value="PET_Prickle"/>
    <property type="match status" value="1"/>
</dbReference>
<evidence type="ECO:0000313" key="13">
    <source>
        <dbReference type="Proteomes" id="UP001107558"/>
    </source>
</evidence>
<keyword evidence="4 9" id="KW-0862">Zinc</keyword>
<dbReference type="Pfam" id="PF06297">
    <property type="entry name" value="PET"/>
    <property type="match status" value="1"/>
</dbReference>
<proteinExistence type="inferred from homology"/>
<organism evidence="12 13">
    <name type="scientific">Polypedilum vanderplanki</name>
    <name type="common">Sleeping chironomid midge</name>
    <dbReference type="NCBI Taxonomy" id="319348"/>
    <lineage>
        <taxon>Eukaryota</taxon>
        <taxon>Metazoa</taxon>
        <taxon>Ecdysozoa</taxon>
        <taxon>Arthropoda</taxon>
        <taxon>Hexapoda</taxon>
        <taxon>Insecta</taxon>
        <taxon>Pterygota</taxon>
        <taxon>Neoptera</taxon>
        <taxon>Endopterygota</taxon>
        <taxon>Diptera</taxon>
        <taxon>Nematocera</taxon>
        <taxon>Chironomoidea</taxon>
        <taxon>Chironomidae</taxon>
        <taxon>Chironominae</taxon>
        <taxon>Polypedilum</taxon>
        <taxon>Polypedilum</taxon>
    </lineage>
</organism>
<protein>
    <recommendedName>
        <fullName evidence="8">Protein prickle</fullName>
    </recommendedName>
</protein>
<keyword evidence="2 9" id="KW-0479">Metal-binding</keyword>
<feature type="domain" description="LIM zinc-binding" evidence="10">
    <location>
        <begin position="299"/>
        <end position="363"/>
    </location>
</feature>
<evidence type="ECO:0000256" key="7">
    <source>
        <dbReference type="ARBA" id="ARBA00064768"/>
    </source>
</evidence>
<dbReference type="PANTHER" id="PTHR24211:SF20">
    <property type="entry name" value="PROTEIN ESPINAS-RELATED"/>
    <property type="match status" value="1"/>
</dbReference>
<evidence type="ECO:0000256" key="8">
    <source>
        <dbReference type="ARBA" id="ARBA00073341"/>
    </source>
</evidence>
<evidence type="ECO:0000256" key="4">
    <source>
        <dbReference type="ARBA" id="ARBA00022833"/>
    </source>
</evidence>
<dbReference type="GO" id="GO:0008270">
    <property type="term" value="F:zinc ion binding"/>
    <property type="evidence" value="ECO:0007669"/>
    <property type="project" value="InterPro"/>
</dbReference>
<comment type="function">
    <text evidence="6">Acts in a planar cell polarity (PCP) complex; polarization along the apical/basal axis of epithelial cells. PCP signaling in the wing disk requires the receptor fz and the cytoplasmic proteins dsh and pk. These act in a feedback loop leading to activation of the jnk cascade and subsequent polarized arrangement of hairs and bristles. Dgo and pk compete with one another for dsh binding, thereby modulating fz dsh activity and ensuring tight control over fz PCP signaling. Vang, stan and pk function together to regulate the establishment of tissue polarity in the adult eye.</text>
</comment>
<dbReference type="SMART" id="SM00132">
    <property type="entry name" value="LIM"/>
    <property type="match status" value="2"/>
</dbReference>
<name>A0A9J6C5H0_POLVA</name>
<dbReference type="SUPFAM" id="SSF57716">
    <property type="entry name" value="Glucocorticoid receptor-like (DNA-binding domain)"/>
    <property type="match status" value="2"/>
</dbReference>
<evidence type="ECO:0000313" key="12">
    <source>
        <dbReference type="EMBL" id="KAG5677369.1"/>
    </source>
</evidence>
<evidence type="ECO:0000256" key="2">
    <source>
        <dbReference type="ARBA" id="ARBA00022723"/>
    </source>
</evidence>
<dbReference type="AlphaFoldDB" id="A0A9J6C5H0"/>
<dbReference type="InterPro" id="IPR010442">
    <property type="entry name" value="PET_domain"/>
</dbReference>
<dbReference type="PANTHER" id="PTHR24211">
    <property type="entry name" value="LIM DOMAIN-CONTAINING PROTEIN"/>
    <property type="match status" value="1"/>
</dbReference>
<dbReference type="OrthoDB" id="10069167at2759"/>
<evidence type="ECO:0000256" key="6">
    <source>
        <dbReference type="ARBA" id="ARBA00059227"/>
    </source>
</evidence>
<dbReference type="EMBL" id="JADBJN010000002">
    <property type="protein sequence ID" value="KAG5677369.1"/>
    <property type="molecule type" value="Genomic_DNA"/>
</dbReference>
<dbReference type="CDD" id="cd09418">
    <property type="entry name" value="LIM2_Prickle"/>
    <property type="match status" value="1"/>
</dbReference>
<dbReference type="CDD" id="cd09415">
    <property type="entry name" value="LIM1_Prickle"/>
    <property type="match status" value="1"/>
</dbReference>
<dbReference type="PROSITE" id="PS50023">
    <property type="entry name" value="LIM_DOMAIN_2"/>
    <property type="match status" value="2"/>
</dbReference>
<feature type="domain" description="PET" evidence="11">
    <location>
        <begin position="192"/>
        <end position="300"/>
    </location>
</feature>
<dbReference type="PROSITE" id="PS51303">
    <property type="entry name" value="PET"/>
    <property type="match status" value="1"/>
</dbReference>
<evidence type="ECO:0000256" key="9">
    <source>
        <dbReference type="PROSITE-ProRule" id="PRU00125"/>
    </source>
</evidence>
<accession>A0A9J6C5H0</accession>
<dbReference type="GO" id="GO:0030182">
    <property type="term" value="P:neuron differentiation"/>
    <property type="evidence" value="ECO:0007669"/>
    <property type="project" value="UniProtKB-ARBA"/>
</dbReference>
<dbReference type="Pfam" id="PF00412">
    <property type="entry name" value="LIM"/>
    <property type="match status" value="2"/>
</dbReference>
<comment type="subunit">
    <text evidence="7">Interacts with dsh; PET and LIM domains interact with dsh DEP domain, in wing cells. Interacts with Vang in photoreceptor cells.</text>
</comment>
<keyword evidence="3" id="KW-0677">Repeat</keyword>
<sequence>MIITQRDSVPKTANLLACKQWWKVCFLNGSQENYYKQVYGHAAAQRVKKSFTSSSSINDSEQKVISVNDNEIPIIRSISMSTYQHIPSSTNFNEFATTSPLRQTPHNINLPCSSKYLPLVQQQQQQTMSNQVNSQTLTFASNTAATAMAHSSNLLSQQTSASTNVPTHQTLPQNFHPSQLHGHPAIIGGYHLDNQRQSQSDDDSGCALEEYTWIPTGLRPEQVHLYFSTIPEDKVPYVNSVGERYRVKQLLQQLPPHDSEVRYCHSLSDEERKELRLFSAQRKREALGRGSVKQIQANHQCEGCGDVMMTGDIAVYASRFGPNICWHPSCFICCICKELLVDLIYFHREGRLYCGRHHAETLKPRCAACDEIILADECTEAEGRAWHMKHFACFDCDKQLGGQRYIMREGKPYCLGCFDNILPSIAIIVVRQSV</sequence>
<dbReference type="InterPro" id="IPR033725">
    <property type="entry name" value="LIM1_prickle"/>
</dbReference>
<dbReference type="PROSITE" id="PS00478">
    <property type="entry name" value="LIM_DOMAIN_1"/>
    <property type="match status" value="1"/>
</dbReference>
<evidence type="ECO:0000256" key="3">
    <source>
        <dbReference type="ARBA" id="ARBA00022737"/>
    </source>
</evidence>
<evidence type="ECO:0000256" key="1">
    <source>
        <dbReference type="ARBA" id="ARBA00008268"/>
    </source>
</evidence>
<gene>
    <name evidence="12" type="ORF">PVAND_007133</name>
</gene>
<evidence type="ECO:0000259" key="10">
    <source>
        <dbReference type="PROSITE" id="PS50023"/>
    </source>
</evidence>
<feature type="domain" description="LIM zinc-binding" evidence="10">
    <location>
        <begin position="364"/>
        <end position="424"/>
    </location>
</feature>
<comment type="similarity">
    <text evidence="1">Belongs to the prickle / espinas / testin family.</text>
</comment>
<dbReference type="InterPro" id="IPR001781">
    <property type="entry name" value="Znf_LIM"/>
</dbReference>
<comment type="caution">
    <text evidence="12">The sequence shown here is derived from an EMBL/GenBank/DDBJ whole genome shotgun (WGS) entry which is preliminary data.</text>
</comment>
<keyword evidence="13" id="KW-1185">Reference proteome</keyword>
<dbReference type="InterPro" id="IPR047120">
    <property type="entry name" value="Pk/Esn/Tes"/>
</dbReference>
<dbReference type="Proteomes" id="UP001107558">
    <property type="component" value="Chromosome 2"/>
</dbReference>
<evidence type="ECO:0000256" key="5">
    <source>
        <dbReference type="ARBA" id="ARBA00023038"/>
    </source>
</evidence>